<keyword evidence="2" id="KW-1003">Cell membrane</keyword>
<gene>
    <name evidence="9" type="ORF">ENT37_04290</name>
</gene>
<evidence type="ECO:0000256" key="6">
    <source>
        <dbReference type="ARBA" id="ARBA00023136"/>
    </source>
</evidence>
<evidence type="ECO:0000256" key="3">
    <source>
        <dbReference type="ARBA" id="ARBA00022679"/>
    </source>
</evidence>
<dbReference type="EMBL" id="DSYK01000218">
    <property type="protein sequence ID" value="HGS21070.1"/>
    <property type="molecule type" value="Genomic_DNA"/>
</dbReference>
<feature type="transmembrane region" description="Helical" evidence="8">
    <location>
        <begin position="381"/>
        <end position="398"/>
    </location>
</feature>
<evidence type="ECO:0000313" key="9">
    <source>
        <dbReference type="EMBL" id="HGS21070.1"/>
    </source>
</evidence>
<sequence>MKIFINATPSPFMSASFRSRSGFLRAVLFFLLSSFFMLVSLYIVTHVDIVDSDFFSFWLAGKMALQGHSPYDEQVWLAGHQMAAADWISDPAFLYPLPLAICMAPLSLLDLPIAYAIWVWVSQWILFFIALRLLALFEGQARYFAFPVFTGLLLFRPLFPLLRNGQLASLVLLCIWVSAELFIRRRPFWAGWILAFAALKPNLGVPVLGLFALYLLFSRRFRGLLGIGAGLLTILLVGWLLQPDWMRAYFDVLTYKQVNTYGYAPSIWGLFFLLTGMNVKGSIWLSVLFCLLIVSAFVFLVYTRRIGGYYEALSVDISLAVFMTPYLWTYDQILLLIPVVTIMALIHKRGAPFLVSAMFFLLVDVVFLAILWSSLQIEMENLGALIPLLLFGVLFSLLNRRELSPATVP</sequence>
<feature type="transmembrane region" description="Helical" evidence="8">
    <location>
        <begin position="23"/>
        <end position="44"/>
    </location>
</feature>
<comment type="similarity">
    <text evidence="7">Belongs to the glycosyltransferase 87 family.</text>
</comment>
<evidence type="ECO:0000256" key="4">
    <source>
        <dbReference type="ARBA" id="ARBA00022692"/>
    </source>
</evidence>
<evidence type="ECO:0000256" key="5">
    <source>
        <dbReference type="ARBA" id="ARBA00022989"/>
    </source>
</evidence>
<comment type="caution">
    <text evidence="9">The sequence shown here is derived from an EMBL/GenBank/DDBJ whole genome shotgun (WGS) entry which is preliminary data.</text>
</comment>
<dbReference type="AlphaFoldDB" id="A0A7C4PRM8"/>
<feature type="transmembrane region" description="Helical" evidence="8">
    <location>
        <begin position="116"/>
        <end position="135"/>
    </location>
</feature>
<protein>
    <submittedName>
        <fullName evidence="9">DUF2029 domain-containing protein</fullName>
    </submittedName>
</protein>
<evidence type="ECO:0000256" key="7">
    <source>
        <dbReference type="ARBA" id="ARBA00024033"/>
    </source>
</evidence>
<comment type="subcellular location">
    <subcellularLocation>
        <location evidence="1">Cell membrane</location>
        <topology evidence="1">Multi-pass membrane protein</topology>
    </subcellularLocation>
</comment>
<dbReference type="Pfam" id="PF09594">
    <property type="entry name" value="GT87"/>
    <property type="match status" value="1"/>
</dbReference>
<feature type="transmembrane region" description="Helical" evidence="8">
    <location>
        <begin position="261"/>
        <end position="279"/>
    </location>
</feature>
<feature type="transmembrane region" description="Helical" evidence="8">
    <location>
        <begin position="141"/>
        <end position="159"/>
    </location>
</feature>
<evidence type="ECO:0000256" key="1">
    <source>
        <dbReference type="ARBA" id="ARBA00004651"/>
    </source>
</evidence>
<keyword evidence="3" id="KW-0808">Transferase</keyword>
<evidence type="ECO:0000256" key="8">
    <source>
        <dbReference type="SAM" id="Phobius"/>
    </source>
</evidence>
<feature type="transmembrane region" description="Helical" evidence="8">
    <location>
        <begin position="189"/>
        <end position="217"/>
    </location>
</feature>
<evidence type="ECO:0000256" key="2">
    <source>
        <dbReference type="ARBA" id="ARBA00022475"/>
    </source>
</evidence>
<dbReference type="InterPro" id="IPR018584">
    <property type="entry name" value="GT87"/>
</dbReference>
<name>A0A7C4PRM8_9CHLR</name>
<accession>A0A7C4PRM8</accession>
<keyword evidence="6 8" id="KW-0472">Membrane</keyword>
<keyword evidence="5 8" id="KW-1133">Transmembrane helix</keyword>
<feature type="transmembrane region" description="Helical" evidence="8">
    <location>
        <begin position="286"/>
        <end position="307"/>
    </location>
</feature>
<keyword evidence="4 8" id="KW-0812">Transmembrane</keyword>
<proteinExistence type="inferred from homology"/>
<dbReference type="GO" id="GO:0016758">
    <property type="term" value="F:hexosyltransferase activity"/>
    <property type="evidence" value="ECO:0007669"/>
    <property type="project" value="InterPro"/>
</dbReference>
<organism evidence="9">
    <name type="scientific">Anaerolinea thermolimosa</name>
    <dbReference type="NCBI Taxonomy" id="229919"/>
    <lineage>
        <taxon>Bacteria</taxon>
        <taxon>Bacillati</taxon>
        <taxon>Chloroflexota</taxon>
        <taxon>Anaerolineae</taxon>
        <taxon>Anaerolineales</taxon>
        <taxon>Anaerolineaceae</taxon>
        <taxon>Anaerolinea</taxon>
    </lineage>
</organism>
<reference evidence="9" key="1">
    <citation type="journal article" date="2020" name="mSystems">
        <title>Genome- and Community-Level Interaction Insights into Carbon Utilization and Element Cycling Functions of Hydrothermarchaeota in Hydrothermal Sediment.</title>
        <authorList>
            <person name="Zhou Z."/>
            <person name="Liu Y."/>
            <person name="Xu W."/>
            <person name="Pan J."/>
            <person name="Luo Z.H."/>
            <person name="Li M."/>
        </authorList>
    </citation>
    <scope>NUCLEOTIDE SEQUENCE [LARGE SCALE GENOMIC DNA]</scope>
    <source>
        <strain evidence="9">SpSt-573</strain>
    </source>
</reference>
<feature type="transmembrane region" description="Helical" evidence="8">
    <location>
        <begin position="327"/>
        <end position="346"/>
    </location>
</feature>
<feature type="transmembrane region" description="Helical" evidence="8">
    <location>
        <begin position="353"/>
        <end position="375"/>
    </location>
</feature>
<dbReference type="GO" id="GO:0005886">
    <property type="term" value="C:plasma membrane"/>
    <property type="evidence" value="ECO:0007669"/>
    <property type="project" value="UniProtKB-SubCell"/>
</dbReference>
<feature type="transmembrane region" description="Helical" evidence="8">
    <location>
        <begin position="224"/>
        <end position="241"/>
    </location>
</feature>